<dbReference type="RefSeq" id="WP_380535544.1">
    <property type="nucleotide sequence ID" value="NZ_JBHFAB010000007.1"/>
</dbReference>
<keyword evidence="4" id="KW-1185">Reference proteome</keyword>
<reference evidence="3 4" key="1">
    <citation type="submission" date="2024-09" db="EMBL/GenBank/DDBJ databases">
        <authorList>
            <person name="Lee S.D."/>
        </authorList>
    </citation>
    <scope>NUCLEOTIDE SEQUENCE [LARGE SCALE GENOMIC DNA]</scope>
    <source>
        <strain evidence="3 4">N8-3</strain>
    </source>
</reference>
<dbReference type="InterPro" id="IPR030678">
    <property type="entry name" value="Peptide/Ni-bd"/>
</dbReference>
<name>A0ABV6VUR1_9ACTN</name>
<feature type="domain" description="Solute-binding protein family 5" evidence="2">
    <location>
        <begin position="119"/>
        <end position="510"/>
    </location>
</feature>
<evidence type="ECO:0000256" key="1">
    <source>
        <dbReference type="SAM" id="SignalP"/>
    </source>
</evidence>
<accession>A0ABV6VUR1</accession>
<comment type="caution">
    <text evidence="3">The sequence shown here is derived from an EMBL/GenBank/DDBJ whole genome shotgun (WGS) entry which is preliminary data.</text>
</comment>
<dbReference type="Pfam" id="PF00496">
    <property type="entry name" value="SBP_bac_5"/>
    <property type="match status" value="1"/>
</dbReference>
<evidence type="ECO:0000259" key="2">
    <source>
        <dbReference type="Pfam" id="PF00496"/>
    </source>
</evidence>
<dbReference type="EMBL" id="JBHFAB010000007">
    <property type="protein sequence ID" value="MFC1417440.1"/>
    <property type="molecule type" value="Genomic_DNA"/>
</dbReference>
<keyword evidence="1" id="KW-0732">Signal</keyword>
<dbReference type="SUPFAM" id="SSF53850">
    <property type="entry name" value="Periplasmic binding protein-like II"/>
    <property type="match status" value="1"/>
</dbReference>
<dbReference type="PROSITE" id="PS51257">
    <property type="entry name" value="PROKAR_LIPOPROTEIN"/>
    <property type="match status" value="1"/>
</dbReference>
<dbReference type="PANTHER" id="PTHR30290:SF83">
    <property type="entry name" value="ABC TRANSPORTER SUBSTRATE-BINDING PROTEIN"/>
    <property type="match status" value="1"/>
</dbReference>
<dbReference type="PANTHER" id="PTHR30290">
    <property type="entry name" value="PERIPLASMIC BINDING COMPONENT OF ABC TRANSPORTER"/>
    <property type="match status" value="1"/>
</dbReference>
<proteinExistence type="predicted"/>
<feature type="signal peptide" evidence="1">
    <location>
        <begin position="1"/>
        <end position="22"/>
    </location>
</feature>
<organism evidence="3 4">
    <name type="scientific">Streptacidiphilus cavernicola</name>
    <dbReference type="NCBI Taxonomy" id="3342716"/>
    <lineage>
        <taxon>Bacteria</taxon>
        <taxon>Bacillati</taxon>
        <taxon>Actinomycetota</taxon>
        <taxon>Actinomycetes</taxon>
        <taxon>Kitasatosporales</taxon>
        <taxon>Streptomycetaceae</taxon>
        <taxon>Streptacidiphilus</taxon>
    </lineage>
</organism>
<evidence type="ECO:0000313" key="4">
    <source>
        <dbReference type="Proteomes" id="UP001592531"/>
    </source>
</evidence>
<dbReference type="CDD" id="cd08506">
    <property type="entry name" value="PBP2_clavulanate_OppA2"/>
    <property type="match status" value="1"/>
</dbReference>
<protein>
    <submittedName>
        <fullName evidence="3">ABC transporter substrate-binding protein</fullName>
    </submittedName>
</protein>
<dbReference type="InterPro" id="IPR000914">
    <property type="entry name" value="SBP_5_dom"/>
</dbReference>
<dbReference type="Gene3D" id="3.40.190.10">
    <property type="entry name" value="Periplasmic binding protein-like II"/>
    <property type="match status" value="1"/>
</dbReference>
<gene>
    <name evidence="3" type="ORF">ACEZDE_12365</name>
</gene>
<evidence type="ECO:0000313" key="3">
    <source>
        <dbReference type="EMBL" id="MFC1417440.1"/>
    </source>
</evidence>
<dbReference type="PIRSF" id="PIRSF002741">
    <property type="entry name" value="MppA"/>
    <property type="match status" value="1"/>
</dbReference>
<dbReference type="Gene3D" id="3.10.105.10">
    <property type="entry name" value="Dipeptide-binding Protein, Domain 3"/>
    <property type="match status" value="1"/>
</dbReference>
<sequence>MRQRKTMAIVAMAAAGALALSACGSSGSKAPAGGGKSGATGATSTVQAFGLGSKADSTGPAPAVAGAKTGGTVHDIEPAGFDYTDPGQIYVSNELAIVGLYNRSLTGYKTDANGKTILVGDLATDTGDMSDGGKTWTYHLKSGLKFQDGTAITSKDVKYAVERLYADFETQGPTYVPIWLSGQDYRKGAYKGPYTGQSLPDTVIGTPDASTIVFHLQTAHADFPYAAAMPNIGAIEQAKDTKAQYNLNFQSDGPYMLASPSDYQPNKKLTLVRNPNWDPKTDPIRTAYPDSWTFELGVQNPALTTRLEQSTGTDADALSLSTVADASQSDTILGGAQYKDRTVSQYQPYVEYLNINMTRVTDLNVRKAIAAAFPMAEIQKLYGGPSQLDQGTTLISPTVGGWTKSDPFNMLTHPNGDPATAKSLLSTAGKSGYKLVFAYANTPRWQKISVALKNAFDNAGFNFVAQPLDPTTYYTKIGDPKNQYDIYRTGWGADWPVASTVVPPLLDGRQIGAGDPDYSHFNDPATNAAIDQINANPDVAAASKQWNDLANKVLADFVPQVPFGFDKFLQVYGTGLGGIRYNQVYGAIDTANVFVK</sequence>
<feature type="chain" id="PRO_5045612570" evidence="1">
    <location>
        <begin position="23"/>
        <end position="596"/>
    </location>
</feature>
<dbReference type="Proteomes" id="UP001592531">
    <property type="component" value="Unassembled WGS sequence"/>
</dbReference>
<dbReference type="InterPro" id="IPR039424">
    <property type="entry name" value="SBP_5"/>
</dbReference>